<dbReference type="PANTHER" id="PTHR18901:SF38">
    <property type="entry name" value="PSEUDOURIDINE-5'-PHOSPHATASE"/>
    <property type="match status" value="1"/>
</dbReference>
<dbReference type="Proteomes" id="UP000507470">
    <property type="component" value="Unassembled WGS sequence"/>
</dbReference>
<keyword evidence="4 9" id="KW-0378">Hydrolase</keyword>
<evidence type="ECO:0000256" key="2">
    <source>
        <dbReference type="ARBA" id="ARBA00006171"/>
    </source>
</evidence>
<evidence type="ECO:0000256" key="6">
    <source>
        <dbReference type="ARBA" id="ARBA00052504"/>
    </source>
</evidence>
<dbReference type="GO" id="GO:0046872">
    <property type="term" value="F:metal ion binding"/>
    <property type="evidence" value="ECO:0007669"/>
    <property type="project" value="UniProtKB-KW"/>
</dbReference>
<evidence type="ECO:0000313" key="9">
    <source>
        <dbReference type="EMBL" id="CAC5391876.1"/>
    </source>
</evidence>
<protein>
    <recommendedName>
        <fullName evidence="7">pseudouridine 5'-phosphatase</fullName>
        <ecNumber evidence="7">3.1.3.96</ecNumber>
    </recommendedName>
    <alternativeName>
        <fullName evidence="8">Pseudouridine-5'-monophosphatase</fullName>
    </alternativeName>
</protein>
<dbReference type="SFLD" id="SFLDG01135">
    <property type="entry name" value="C1.5.6:_HAD__Beta-PGM__Phospha"/>
    <property type="match status" value="1"/>
</dbReference>
<evidence type="ECO:0000256" key="5">
    <source>
        <dbReference type="ARBA" id="ARBA00022842"/>
    </source>
</evidence>
<dbReference type="SFLD" id="SFLDG01129">
    <property type="entry name" value="C1.5:_HAD__Beta-PGM__Phosphata"/>
    <property type="match status" value="1"/>
</dbReference>
<dbReference type="PANTHER" id="PTHR18901">
    <property type="entry name" value="2-DEOXYGLUCOSE-6-PHOSPHATE PHOSPHATASE 2"/>
    <property type="match status" value="1"/>
</dbReference>
<comment type="cofactor">
    <cofactor evidence="1">
        <name>Mg(2+)</name>
        <dbReference type="ChEBI" id="CHEBI:18420"/>
    </cofactor>
</comment>
<dbReference type="OrthoDB" id="40579at2759"/>
<dbReference type="Gene3D" id="1.10.150.240">
    <property type="entry name" value="Putative phosphatase, domain 2"/>
    <property type="match status" value="1"/>
</dbReference>
<evidence type="ECO:0000256" key="8">
    <source>
        <dbReference type="ARBA" id="ARBA00083904"/>
    </source>
</evidence>
<dbReference type="AlphaFoldDB" id="A0A6J8C8W2"/>
<accession>A0A6J8C8W2</accession>
<organism evidence="9 10">
    <name type="scientific">Mytilus coruscus</name>
    <name type="common">Sea mussel</name>
    <dbReference type="NCBI Taxonomy" id="42192"/>
    <lineage>
        <taxon>Eukaryota</taxon>
        <taxon>Metazoa</taxon>
        <taxon>Spiralia</taxon>
        <taxon>Lophotrochozoa</taxon>
        <taxon>Mollusca</taxon>
        <taxon>Bivalvia</taxon>
        <taxon>Autobranchia</taxon>
        <taxon>Pteriomorphia</taxon>
        <taxon>Mytilida</taxon>
        <taxon>Mytiloidea</taxon>
        <taxon>Mytilidae</taxon>
        <taxon>Mytilinae</taxon>
        <taxon>Mytilus</taxon>
    </lineage>
</organism>
<dbReference type="GO" id="GO:1990738">
    <property type="term" value="F:pseudouridine 5'-phosphatase activity"/>
    <property type="evidence" value="ECO:0007669"/>
    <property type="project" value="UniProtKB-EC"/>
</dbReference>
<comment type="catalytic activity">
    <reaction evidence="6">
        <text>psi-UMP + H2O = pseudouridine + phosphate</text>
        <dbReference type="Rhea" id="RHEA:10944"/>
        <dbReference type="ChEBI" id="CHEBI:15377"/>
        <dbReference type="ChEBI" id="CHEBI:17802"/>
        <dbReference type="ChEBI" id="CHEBI:43474"/>
        <dbReference type="ChEBI" id="CHEBI:58380"/>
        <dbReference type="EC" id="3.1.3.96"/>
    </reaction>
</comment>
<dbReference type="InterPro" id="IPR023214">
    <property type="entry name" value="HAD_sf"/>
</dbReference>
<evidence type="ECO:0000256" key="4">
    <source>
        <dbReference type="ARBA" id="ARBA00022801"/>
    </source>
</evidence>
<dbReference type="SUPFAM" id="SSF56784">
    <property type="entry name" value="HAD-like"/>
    <property type="match status" value="1"/>
</dbReference>
<dbReference type="SFLD" id="SFLDS00003">
    <property type="entry name" value="Haloacid_Dehalogenase"/>
    <property type="match status" value="1"/>
</dbReference>
<evidence type="ECO:0000256" key="1">
    <source>
        <dbReference type="ARBA" id="ARBA00001946"/>
    </source>
</evidence>
<dbReference type="EC" id="3.1.3.96" evidence="7"/>
<dbReference type="InterPro" id="IPR036412">
    <property type="entry name" value="HAD-like_sf"/>
</dbReference>
<dbReference type="NCBIfam" id="TIGR01509">
    <property type="entry name" value="HAD-SF-IA-v3"/>
    <property type="match status" value="1"/>
</dbReference>
<reference evidence="9 10" key="1">
    <citation type="submission" date="2020-06" db="EMBL/GenBank/DDBJ databases">
        <authorList>
            <person name="Li R."/>
            <person name="Bekaert M."/>
        </authorList>
    </citation>
    <scope>NUCLEOTIDE SEQUENCE [LARGE SCALE GENOMIC DNA]</scope>
    <source>
        <strain evidence="10">wild</strain>
    </source>
</reference>
<dbReference type="EMBL" id="CACVKT020004853">
    <property type="protein sequence ID" value="CAC5391876.1"/>
    <property type="molecule type" value="Genomic_DNA"/>
</dbReference>
<dbReference type="InterPro" id="IPR006439">
    <property type="entry name" value="HAD-SF_hydro_IA"/>
</dbReference>
<proteinExistence type="inferred from homology"/>
<gene>
    <name evidence="9" type="ORF">MCOR_26855</name>
</gene>
<dbReference type="FunFam" id="1.10.150.240:FF:000001">
    <property type="entry name" value="Haloacid dehalogenase-like hydrolase domain"/>
    <property type="match status" value="1"/>
</dbReference>
<evidence type="ECO:0000313" key="10">
    <source>
        <dbReference type="Proteomes" id="UP000507470"/>
    </source>
</evidence>
<dbReference type="Pfam" id="PF00702">
    <property type="entry name" value="Hydrolase"/>
    <property type="match status" value="1"/>
</dbReference>
<dbReference type="Gene3D" id="3.40.50.1000">
    <property type="entry name" value="HAD superfamily/HAD-like"/>
    <property type="match status" value="1"/>
</dbReference>
<keyword evidence="5" id="KW-0460">Magnesium</keyword>
<keyword evidence="3" id="KW-0479">Metal-binding</keyword>
<sequence length="229" mass="25940">MSAPISHIIFDVDGLLLDTEKLYTQITQGIVSKYGKNFTWAIKSRQMGKKETEASKIIIDELELPLTVEEYLALAHKEQEVLFPKVDFMPGAEKLVRHLHKHNIPIAIATGSSQHLMELKTRNHKDFFSLFLHSVISTDDPEVKHGKPAPDIFLVCAKRFKENPSPEKVLVFEDAPNGVDAAHAAGMKCVWVPHEEQDRDTHNHKCSLVLDSLEHFVPEQFGLPPFNFL</sequence>
<name>A0A6J8C8W2_MYTCO</name>
<dbReference type="FunFam" id="3.40.50.1000:FF:000055">
    <property type="entry name" value="Haloacid dehalogenase-like hydrolase family protein"/>
    <property type="match status" value="1"/>
</dbReference>
<keyword evidence="10" id="KW-1185">Reference proteome</keyword>
<dbReference type="InterPro" id="IPR023198">
    <property type="entry name" value="PGP-like_dom2"/>
</dbReference>
<comment type="similarity">
    <text evidence="2">Belongs to the HAD-like hydrolase superfamily. CbbY/CbbZ/Gph/YieH family.</text>
</comment>
<evidence type="ECO:0000256" key="7">
    <source>
        <dbReference type="ARBA" id="ARBA00066578"/>
    </source>
</evidence>
<evidence type="ECO:0000256" key="3">
    <source>
        <dbReference type="ARBA" id="ARBA00022723"/>
    </source>
</evidence>